<dbReference type="Pfam" id="PF04811">
    <property type="entry name" value="Sec23_trunk"/>
    <property type="match status" value="1"/>
</dbReference>
<dbReference type="Pfam" id="PF00626">
    <property type="entry name" value="Gelsolin"/>
    <property type="match status" value="1"/>
</dbReference>
<dbReference type="InterPro" id="IPR012990">
    <property type="entry name" value="Beta-sandwich_Sec23_24"/>
</dbReference>
<dbReference type="InterPro" id="IPR006895">
    <property type="entry name" value="Znf_Sec23_Sec24"/>
</dbReference>
<dbReference type="Pfam" id="PF08033">
    <property type="entry name" value="Sec23_BS"/>
    <property type="match status" value="1"/>
</dbReference>
<reference evidence="10 11" key="1">
    <citation type="submission" date="2014-04" db="EMBL/GenBank/DDBJ databases">
        <title>Evolutionary Origins and Diversification of the Mycorrhizal Mutualists.</title>
        <authorList>
            <consortium name="DOE Joint Genome Institute"/>
            <consortium name="Mycorrhizal Genomics Consortium"/>
            <person name="Kohler A."/>
            <person name="Kuo A."/>
            <person name="Nagy L.G."/>
            <person name="Floudas D."/>
            <person name="Copeland A."/>
            <person name="Barry K.W."/>
            <person name="Cichocki N."/>
            <person name="Veneault-Fourrey C."/>
            <person name="LaButti K."/>
            <person name="Lindquist E.A."/>
            <person name="Lipzen A."/>
            <person name="Lundell T."/>
            <person name="Morin E."/>
            <person name="Murat C."/>
            <person name="Riley R."/>
            <person name="Ohm R."/>
            <person name="Sun H."/>
            <person name="Tunlid A."/>
            <person name="Henrissat B."/>
            <person name="Grigoriev I.V."/>
            <person name="Hibbett D.S."/>
            <person name="Martin F."/>
        </authorList>
    </citation>
    <scope>NUCLEOTIDE SEQUENCE [LARGE SCALE GENOMIC DNA]</scope>
    <source>
        <strain evidence="10 11">Koide BX008</strain>
    </source>
</reference>
<dbReference type="GO" id="GO:0030127">
    <property type="term" value="C:COPII vesicle coat"/>
    <property type="evidence" value="ECO:0007669"/>
    <property type="project" value="InterPro"/>
</dbReference>
<evidence type="ECO:0000259" key="8">
    <source>
        <dbReference type="Pfam" id="PF04815"/>
    </source>
</evidence>
<dbReference type="Gene3D" id="3.40.50.410">
    <property type="entry name" value="von Willebrand factor, type A domain"/>
    <property type="match status" value="1"/>
</dbReference>
<dbReference type="GO" id="GO:0070971">
    <property type="term" value="C:endoplasmic reticulum exit site"/>
    <property type="evidence" value="ECO:0007669"/>
    <property type="project" value="TreeGrafter"/>
</dbReference>
<dbReference type="InterPro" id="IPR050550">
    <property type="entry name" value="SEC23_SEC24_subfamily"/>
</dbReference>
<feature type="region of interest" description="Disordered" evidence="4">
    <location>
        <begin position="1"/>
        <end position="28"/>
    </location>
</feature>
<dbReference type="Pfam" id="PF04810">
    <property type="entry name" value="zf-Sec23_Sec24"/>
    <property type="match status" value="1"/>
</dbReference>
<dbReference type="GO" id="GO:0006886">
    <property type="term" value="P:intracellular protein transport"/>
    <property type="evidence" value="ECO:0007669"/>
    <property type="project" value="InterPro"/>
</dbReference>
<dbReference type="SUPFAM" id="SSF82919">
    <property type="entry name" value="Zn-finger domain of Sec23/24"/>
    <property type="match status" value="1"/>
</dbReference>
<feature type="domain" description="Sec23/Sec24 helical" evidence="8">
    <location>
        <begin position="563"/>
        <end position="663"/>
    </location>
</feature>
<feature type="domain" description="Sec23/Sec24 beta-sandwich" evidence="9">
    <location>
        <begin position="468"/>
        <end position="551"/>
    </location>
</feature>
<evidence type="ECO:0008006" key="12">
    <source>
        <dbReference type="Google" id="ProtNLM"/>
    </source>
</evidence>
<dbReference type="GO" id="GO:0090110">
    <property type="term" value="P:COPII-coated vesicle cargo loading"/>
    <property type="evidence" value="ECO:0007669"/>
    <property type="project" value="TreeGrafter"/>
</dbReference>
<evidence type="ECO:0000259" key="9">
    <source>
        <dbReference type="Pfam" id="PF08033"/>
    </source>
</evidence>
<gene>
    <name evidence="10" type="ORF">M378DRAFT_128532</name>
</gene>
<dbReference type="InterPro" id="IPR006900">
    <property type="entry name" value="Sec23/24_helical_dom"/>
</dbReference>
<dbReference type="PANTHER" id="PTHR13803">
    <property type="entry name" value="SEC24-RELATED PROTEIN"/>
    <property type="match status" value="1"/>
</dbReference>
<keyword evidence="2" id="KW-0813">Transport</keyword>
<feature type="domain" description="Gelsolin-like" evidence="5">
    <location>
        <begin position="703"/>
        <end position="763"/>
    </location>
</feature>
<dbReference type="InterPro" id="IPR006896">
    <property type="entry name" value="Sec23/24_trunk_dom"/>
</dbReference>
<feature type="domain" description="Sec23/Sec24 trunk" evidence="7">
    <location>
        <begin position="223"/>
        <end position="463"/>
    </location>
</feature>
<evidence type="ECO:0000256" key="3">
    <source>
        <dbReference type="ARBA" id="ARBA00022927"/>
    </source>
</evidence>
<evidence type="ECO:0000256" key="2">
    <source>
        <dbReference type="ARBA" id="ARBA00022448"/>
    </source>
</evidence>
<dbReference type="EMBL" id="KN818267">
    <property type="protein sequence ID" value="KIL62698.1"/>
    <property type="molecule type" value="Genomic_DNA"/>
</dbReference>
<dbReference type="Gene3D" id="1.20.120.730">
    <property type="entry name" value="Sec23/Sec24 helical domain"/>
    <property type="match status" value="1"/>
</dbReference>
<comment type="similarity">
    <text evidence="1">Belongs to the SEC23/SEC24 family. SEC24 subfamily.</text>
</comment>
<dbReference type="FunCoup" id="A0A0C2X1V9">
    <property type="interactions" value="646"/>
</dbReference>
<dbReference type="HOGENOM" id="CLU_004589_1_2_1"/>
<evidence type="ECO:0000259" key="5">
    <source>
        <dbReference type="Pfam" id="PF00626"/>
    </source>
</evidence>
<dbReference type="GO" id="GO:0008270">
    <property type="term" value="F:zinc ion binding"/>
    <property type="evidence" value="ECO:0007669"/>
    <property type="project" value="InterPro"/>
</dbReference>
<protein>
    <recommendedName>
        <fullName evidence="12">Sec24-like protein</fullName>
    </recommendedName>
</protein>
<dbReference type="InterPro" id="IPR036465">
    <property type="entry name" value="vWFA_dom_sf"/>
</dbReference>
<dbReference type="OrthoDB" id="49016at2759"/>
<dbReference type="InterPro" id="IPR036175">
    <property type="entry name" value="Sec23/24_helical_dom_sf"/>
</dbReference>
<dbReference type="SUPFAM" id="SSF82754">
    <property type="entry name" value="C-terminal, gelsolin-like domain of Sec23/24"/>
    <property type="match status" value="1"/>
</dbReference>
<accession>A0A0C2X1V9</accession>
<dbReference type="GO" id="GO:0000149">
    <property type="term" value="F:SNARE binding"/>
    <property type="evidence" value="ECO:0007669"/>
    <property type="project" value="TreeGrafter"/>
</dbReference>
<dbReference type="STRING" id="946122.A0A0C2X1V9"/>
<evidence type="ECO:0000256" key="4">
    <source>
        <dbReference type="SAM" id="MobiDB-lite"/>
    </source>
</evidence>
<evidence type="ECO:0000313" key="11">
    <source>
        <dbReference type="Proteomes" id="UP000054549"/>
    </source>
</evidence>
<dbReference type="Proteomes" id="UP000054549">
    <property type="component" value="Unassembled WGS sequence"/>
</dbReference>
<keyword evidence="3" id="KW-0653">Protein transport</keyword>
<dbReference type="PANTHER" id="PTHR13803:SF4">
    <property type="entry name" value="SECRETORY 24CD, ISOFORM C"/>
    <property type="match status" value="1"/>
</dbReference>
<dbReference type="InterPro" id="IPR029006">
    <property type="entry name" value="ADF-H/Gelsolin-like_dom_sf"/>
</dbReference>
<dbReference type="InterPro" id="IPR007123">
    <property type="entry name" value="Gelsolin-like_dom"/>
</dbReference>
<feature type="domain" description="Zinc finger Sec23/Sec24-type" evidence="6">
    <location>
        <begin position="127"/>
        <end position="165"/>
    </location>
</feature>
<dbReference type="SUPFAM" id="SSF81995">
    <property type="entry name" value="beta-sandwich domain of Sec23/24"/>
    <property type="match status" value="1"/>
</dbReference>
<organism evidence="10 11">
    <name type="scientific">Amanita muscaria (strain Koide BX008)</name>
    <dbReference type="NCBI Taxonomy" id="946122"/>
    <lineage>
        <taxon>Eukaryota</taxon>
        <taxon>Fungi</taxon>
        <taxon>Dikarya</taxon>
        <taxon>Basidiomycota</taxon>
        <taxon>Agaricomycotina</taxon>
        <taxon>Agaricomycetes</taxon>
        <taxon>Agaricomycetidae</taxon>
        <taxon>Agaricales</taxon>
        <taxon>Pluteineae</taxon>
        <taxon>Amanitaceae</taxon>
        <taxon>Amanita</taxon>
    </lineage>
</organism>
<keyword evidence="11" id="KW-1185">Reference proteome</keyword>
<evidence type="ECO:0000259" key="7">
    <source>
        <dbReference type="Pfam" id="PF04811"/>
    </source>
</evidence>
<dbReference type="Pfam" id="PF04815">
    <property type="entry name" value="Sec23_helical"/>
    <property type="match status" value="1"/>
</dbReference>
<dbReference type="Gene3D" id="3.40.20.10">
    <property type="entry name" value="Severin"/>
    <property type="match status" value="1"/>
</dbReference>
<evidence type="ECO:0000256" key="1">
    <source>
        <dbReference type="ARBA" id="ARBA00008334"/>
    </source>
</evidence>
<sequence length="838" mass="92579">MYAHPSSNPIPQPPHSAGATLSGFRAHINPGQIPSPIDAIEQDRPVWTEKVYTTLPGTHAPLSTSDFVAVDQGNSSPKFMRVSTWNMPSTSRLANDCAIPLAAVIQPFAELDPQEEPVPLVEIEGGPPRCAKCRGYINPWCAWVAGGSRWRCNLCSFETEVTPQYFSNLDANLLRLDHLERPELNKGTVDFSATEAYWAHNPSKGISPTYIPAIPPMNGSRPPVPMDYVFAIDVSQDAVASGFVKVACDAIRSVLFGDAGGNWWFPASSKLALVTFDQTIHFHVVNANSTSMLVVSDIDEVFAPALDGLFVHPLECRSALESLLISLPERFERTLVLETALGAAIRGSLALLAGQGGQILLFQSCMPTTGPGALQPQPLETEYFNTDKEKVLYRPREITWSKIAEECVDEGVGVHLFVAPHKFTDIGTIGTVASLSGGDIFFHPRFDPERDNPVIASQMQRLFRRNQGFDCAMKVRCSKGLRVSTYLGNFLQRSPTDVEFGQLDADKAITISLEHTGSLDAREYAHIQAAVLYTTVTGERRVRVCNLAMHVVELAGNVFQYADMDTTIAYMVRKATSAMSRKQTATIREEFTEQCSTILLGYRNKCASPTRASQLIIPEAFRALPAFTLAALKTKPLKARLISSDVRNYHIHRILSMNLRSLIHYLYPFVIALHDLTDDIALPDPVTGKIEFPSPMRASYLYMKGNGMYLMDNEELLILWIGAGVLPKILSDLFGVDDFLKLDPHVHRLPVLDTRLSNQVRNIVAYREARRGRATRIVIARQNMDAGEIEFSDMLVEDQNNGANSYMDYLTLVHRQIASALDSGGSISGPPSLRGSPW</sequence>
<dbReference type="InParanoid" id="A0A0C2X1V9"/>
<dbReference type="Gene3D" id="2.30.30.380">
    <property type="entry name" value="Zn-finger domain of Sec23/24"/>
    <property type="match status" value="1"/>
</dbReference>
<dbReference type="InterPro" id="IPR036174">
    <property type="entry name" value="Znf_Sec23_Sec24_sf"/>
</dbReference>
<evidence type="ECO:0000313" key="10">
    <source>
        <dbReference type="EMBL" id="KIL62698.1"/>
    </source>
</evidence>
<evidence type="ECO:0000259" key="6">
    <source>
        <dbReference type="Pfam" id="PF04810"/>
    </source>
</evidence>
<name>A0A0C2X1V9_AMAMK</name>
<dbReference type="AlphaFoldDB" id="A0A0C2X1V9"/>
<dbReference type="Gene3D" id="2.60.40.1670">
    <property type="entry name" value="beta-sandwich domain of Sec23/24"/>
    <property type="match status" value="1"/>
</dbReference>
<dbReference type="SUPFAM" id="SSF81811">
    <property type="entry name" value="Helical domain of Sec23/24"/>
    <property type="match status" value="1"/>
</dbReference>
<dbReference type="SUPFAM" id="SSF53300">
    <property type="entry name" value="vWA-like"/>
    <property type="match status" value="1"/>
</dbReference>
<proteinExistence type="inferred from homology"/>
<dbReference type="InterPro" id="IPR036180">
    <property type="entry name" value="Gelsolin-like_dom_sf"/>
</dbReference>